<dbReference type="AlphaFoldDB" id="A0A0G1NMS1"/>
<protein>
    <recommendedName>
        <fullName evidence="4">Septum formation initiator</fullName>
    </recommendedName>
</protein>
<comment type="caution">
    <text evidence="2">The sequence shown here is derived from an EMBL/GenBank/DDBJ whole genome shotgun (WGS) entry which is preliminary data.</text>
</comment>
<sequence>MKMQKIIIYAASLIVMTYLGYQVYILQSERLAIKGEFDEIQGQYGELQSDNERLQGDIEYLSDPHNLEKELRARFNYRSPNEKLIIVVPEEEKGDLE</sequence>
<evidence type="ECO:0008006" key="4">
    <source>
        <dbReference type="Google" id="ProtNLM"/>
    </source>
</evidence>
<evidence type="ECO:0000256" key="1">
    <source>
        <dbReference type="SAM" id="Phobius"/>
    </source>
</evidence>
<evidence type="ECO:0000313" key="2">
    <source>
        <dbReference type="EMBL" id="KKU21894.1"/>
    </source>
</evidence>
<name>A0A0G1NMS1_9BACT</name>
<keyword evidence="1" id="KW-0472">Membrane</keyword>
<accession>A0A0G1NMS1</accession>
<gene>
    <name evidence="2" type="ORF">UX31_C0010G0025</name>
</gene>
<keyword evidence="1" id="KW-0812">Transmembrane</keyword>
<dbReference type="InterPro" id="IPR007060">
    <property type="entry name" value="FtsL/DivIC"/>
</dbReference>
<dbReference type="Pfam" id="PF04977">
    <property type="entry name" value="DivIC"/>
    <property type="match status" value="1"/>
</dbReference>
<proteinExistence type="predicted"/>
<dbReference type="Proteomes" id="UP000034107">
    <property type="component" value="Unassembled WGS sequence"/>
</dbReference>
<feature type="transmembrane region" description="Helical" evidence="1">
    <location>
        <begin position="6"/>
        <end position="26"/>
    </location>
</feature>
<organism evidence="2 3">
    <name type="scientific">Candidatus Nomurabacteria bacterium GW2011_GWA1_46_11</name>
    <dbReference type="NCBI Taxonomy" id="1618732"/>
    <lineage>
        <taxon>Bacteria</taxon>
        <taxon>Candidatus Nomuraibacteriota</taxon>
    </lineage>
</organism>
<reference evidence="2 3" key="1">
    <citation type="journal article" date="2015" name="Nature">
        <title>rRNA introns, odd ribosomes, and small enigmatic genomes across a large radiation of phyla.</title>
        <authorList>
            <person name="Brown C.T."/>
            <person name="Hug L.A."/>
            <person name="Thomas B.C."/>
            <person name="Sharon I."/>
            <person name="Castelle C.J."/>
            <person name="Singh A."/>
            <person name="Wilkins M.J."/>
            <person name="Williams K.H."/>
            <person name="Banfield J.F."/>
        </authorList>
    </citation>
    <scope>NUCLEOTIDE SEQUENCE [LARGE SCALE GENOMIC DNA]</scope>
</reference>
<keyword evidence="1" id="KW-1133">Transmembrane helix</keyword>
<dbReference type="EMBL" id="LCLS01000010">
    <property type="protein sequence ID" value="KKU21894.1"/>
    <property type="molecule type" value="Genomic_DNA"/>
</dbReference>
<evidence type="ECO:0000313" key="3">
    <source>
        <dbReference type="Proteomes" id="UP000034107"/>
    </source>
</evidence>